<evidence type="ECO:0000313" key="1">
    <source>
        <dbReference type="EMBL" id="CAR70723.1"/>
    </source>
</evidence>
<dbReference type="HOGENOM" id="CLU_151846_0_0_11"/>
<organism evidence="1 2">
    <name type="scientific">Mycobacterium leprae (strain Br4923)</name>
    <dbReference type="NCBI Taxonomy" id="561304"/>
    <lineage>
        <taxon>Bacteria</taxon>
        <taxon>Bacillati</taxon>
        <taxon>Actinomycetota</taxon>
        <taxon>Actinomycetes</taxon>
        <taxon>Mycobacteriales</taxon>
        <taxon>Mycobacteriaceae</taxon>
        <taxon>Mycobacterium</taxon>
    </lineage>
</organism>
<protein>
    <recommendedName>
        <fullName evidence="3">Cytidine deaminase</fullName>
    </recommendedName>
</protein>
<dbReference type="KEGG" id="mlb:MLBr00630"/>
<evidence type="ECO:0000313" key="2">
    <source>
        <dbReference type="Proteomes" id="UP000006900"/>
    </source>
</evidence>
<evidence type="ECO:0008006" key="3">
    <source>
        <dbReference type="Google" id="ProtNLM"/>
    </source>
</evidence>
<dbReference type="AlphaFoldDB" id="A0A0H3MYL3"/>
<name>A0A0H3MYL3_MYCLB</name>
<sequence length="108" mass="11115">MAELLNTEDAKLVVLVRAAMARTEAGSGAVVRDFDGRTYAAAPVTLSTLELIGLQEEAAAAFSASSVVSGLEVGVLVAGSVDEPDIAMVRELASTAVVILIDRNGNRV</sequence>
<gene>
    <name evidence="1" type="ordered locus">MLBr00630</name>
</gene>
<accession>A0A0H3MYL3</accession>
<proteinExistence type="predicted"/>
<reference evidence="1 2" key="1">
    <citation type="journal article" date="2009" name="Nat. Genet.">
        <title>Comparative genomic and phylogeographic analysis of Mycobacterium leprae.</title>
        <authorList>
            <person name="Monot M."/>
            <person name="Honore N."/>
            <person name="Garnier T."/>
            <person name="Zidane N."/>
            <person name="Sherafi D."/>
            <person name="Paniz-Mondolfi A."/>
            <person name="Matsuoka M."/>
            <person name="Taylor G.M."/>
            <person name="Donoghue H.D."/>
            <person name="Bouwman A."/>
            <person name="Mays S."/>
            <person name="Watson C."/>
            <person name="Lockwood D."/>
            <person name="Khamispour A."/>
            <person name="Dowlati Y."/>
            <person name="Jianping S."/>
            <person name="Rea T.H."/>
            <person name="Vera-Cabrera L."/>
            <person name="Stefani M.M."/>
            <person name="Banu S."/>
            <person name="Macdonald M."/>
            <person name="Sapkota B.R."/>
            <person name="Spencer J.S."/>
            <person name="Thomas J."/>
            <person name="Harshman K."/>
            <person name="Singh P."/>
            <person name="Busso P."/>
            <person name="Gattiker A."/>
            <person name="Rougemont J."/>
            <person name="Brennan P.J."/>
            <person name="Cole S.T."/>
        </authorList>
    </citation>
    <scope>NUCLEOTIDE SEQUENCE [LARGE SCALE GENOMIC DNA]</scope>
    <source>
        <strain evidence="2">Br4923</strain>
    </source>
</reference>
<dbReference type="EMBL" id="FM211192">
    <property type="protein sequence ID" value="CAR70723.1"/>
    <property type="molecule type" value="Genomic_DNA"/>
</dbReference>
<dbReference type="Proteomes" id="UP000006900">
    <property type="component" value="Chromosome"/>
</dbReference>